<accession>A0ABV9GXL8</accession>
<dbReference type="PANTHER" id="PTHR44119">
    <property type="entry name" value="MAGNESIUM-CHELATASE SUBUNIT CHLH, CHLOROPLASTIC"/>
    <property type="match status" value="1"/>
</dbReference>
<reference evidence="5" key="1">
    <citation type="journal article" date="2019" name="Int. J. Syst. Evol. Microbiol.">
        <title>The Global Catalogue of Microorganisms (GCM) 10K type strain sequencing project: providing services to taxonomists for standard genome sequencing and annotation.</title>
        <authorList>
            <consortium name="The Broad Institute Genomics Platform"/>
            <consortium name="The Broad Institute Genome Sequencing Center for Infectious Disease"/>
            <person name="Wu L."/>
            <person name="Ma J."/>
        </authorList>
    </citation>
    <scope>NUCLEOTIDE SEQUENCE [LARGE SCALE GENOMIC DNA]</scope>
    <source>
        <strain evidence="5">JCM 11650</strain>
    </source>
</reference>
<keyword evidence="5" id="KW-1185">Reference proteome</keyword>
<dbReference type="Pfam" id="PF02514">
    <property type="entry name" value="CobN-Mg_chel"/>
    <property type="match status" value="1"/>
</dbReference>
<keyword evidence="4" id="KW-0436">Ligase</keyword>
<organism evidence="4 5">
    <name type="scientific">Comamonas nitrativorans</name>
    <dbReference type="NCBI Taxonomy" id="108437"/>
    <lineage>
        <taxon>Bacteria</taxon>
        <taxon>Pseudomonadati</taxon>
        <taxon>Pseudomonadota</taxon>
        <taxon>Betaproteobacteria</taxon>
        <taxon>Burkholderiales</taxon>
        <taxon>Comamonadaceae</taxon>
        <taxon>Comamonas</taxon>
    </lineage>
</organism>
<dbReference type="NCBIfam" id="NF004644">
    <property type="entry name" value="PRK05989.2-2"/>
    <property type="match status" value="1"/>
</dbReference>
<comment type="caution">
    <text evidence="4">The sequence shown here is derived from an EMBL/GenBank/DDBJ whole genome shotgun (WGS) entry which is preliminary data.</text>
</comment>
<dbReference type="Proteomes" id="UP001595967">
    <property type="component" value="Unassembled WGS sequence"/>
</dbReference>
<feature type="chain" id="PRO_5045417093" evidence="2">
    <location>
        <begin position="16"/>
        <end position="1345"/>
    </location>
</feature>
<proteinExistence type="predicted"/>
<dbReference type="GO" id="GO:0051116">
    <property type="term" value="F:cobaltochelatase activity"/>
    <property type="evidence" value="ECO:0007669"/>
    <property type="project" value="UniProtKB-EC"/>
</dbReference>
<keyword evidence="1" id="KW-1133">Transmembrane helix</keyword>
<dbReference type="CDD" id="cd10150">
    <property type="entry name" value="CobN_like"/>
    <property type="match status" value="1"/>
</dbReference>
<dbReference type="EC" id="6.6.1.2" evidence="4"/>
<dbReference type="PANTHER" id="PTHR44119:SF4">
    <property type="entry name" value="AEROBIC COBALTOCHELATASE SUBUNIT COBN"/>
    <property type="match status" value="1"/>
</dbReference>
<name>A0ABV9GXL8_9BURK</name>
<evidence type="ECO:0000313" key="5">
    <source>
        <dbReference type="Proteomes" id="UP001595967"/>
    </source>
</evidence>
<evidence type="ECO:0000259" key="3">
    <source>
        <dbReference type="Pfam" id="PF02514"/>
    </source>
</evidence>
<keyword evidence="2" id="KW-0732">Signal</keyword>
<feature type="domain" description="CobN/magnesium chelatase" evidence="3">
    <location>
        <begin position="119"/>
        <end position="1229"/>
    </location>
</feature>
<gene>
    <name evidence="4" type="primary">cobN</name>
    <name evidence="4" type="ORF">ACFO3A_04455</name>
</gene>
<feature type="signal peptide" evidence="2">
    <location>
        <begin position="1"/>
        <end position="15"/>
    </location>
</feature>
<evidence type="ECO:0000256" key="1">
    <source>
        <dbReference type="SAM" id="Phobius"/>
    </source>
</evidence>
<dbReference type="RefSeq" id="WP_377724354.1">
    <property type="nucleotide sequence ID" value="NZ_JBHSEW010000003.1"/>
</dbReference>
<sequence length="1345" mass="149265">MLALFLGSVSALAYAEPLLFLTNSTSSSRGKFVALDKIAQSHGVDTEVMYFNDLPKELDAALFKKYSVIWVDSFIPGPGRKQLDQAFEKAGVPVGFVSTEGKPRGIHMPEDILQRLNLYYANGGQENFNGFFATVAAWRAGKPWNKIAAPKVFPKSGFYHPDAPNKFFANAADYSRWQKSADKKKKTAVDKKRPTRIGIAFYDQNVGSMQAGLLDGLIRGVEQAGGVPMAFYYPFMNGDEDVLSSLLTDKDGKPVVDVIISTRVMPQPDGAKKSFEKLGIPVTQAIPYTGGGDEKAWREDQQGIPMTNIPFYLALPEFAGVTDIQVAAAVDAETGNLTPIKPQLNSVVAKAMNLAKLQQLKNADKHVTVFFWNYPGGEKSLGASFLNVPESLVSMMAAMQKAGYDVQVPEQDAMLAQVQALLAPYYRDGKLQGLLDDGLAEKFPVKTYKDWLQTLPEPVQKKINDQWGDPEKSSMVVHADGQAWFVMPRVLLGKVAILPQAPRGEKIDGQEAARYHSVDAAPSHFYLAEYLWARTQHPSDAIIHLGTHGTQEWLPGKERGLAVDQDYPFLLLGDVPIIYPYIIDNIGEAVHARRRGRAVIISHQTPPFRPAGLHTKVTETHNLLHDWFGQMEGRVKEQIEKDLIATVTAENIEKDMGWRKEDIAPNFAKFADELHVHLHDLATMAQPLGLHAMGRAPKEFHRVSTVLMMLGEEFWHAAGGLQEDLQHDHDHAHDHAKGDDDHPGKVNDILLIDYEKLEDSAPYRLLRDALVEGKTPKKASPALQEQLAQARQWYENIGAQFELPNLLAALDGRYIETSYGGDPIRNPDGYPTGRNMYGFDPTRIPTEQAWKAGKQAADELLAEHQSQAGKFPQKLAFSLWSTETMRQQGVLEAQALWLMGVEPVWGQGGRIVDVRLIDRKTLGRPRVDVVLSVTGLYRDHFPNTMKHLARAVQLASGAVDEKDNAVAANTQRIQAQFKRDGVEDKAAQDAAQTRIFTSASGTYGTGLTGAAMATDSWDSIEEGDQKLADLYLGTMQYAYGPDESTWGQPGVAGAKDVNLYAQHLSGTEGAVLARSSNLYGVLTTDHPFEFLGGIGLAVRRLDGKMPELYISDLRKGGAGRIEGTAKFLSKELATRQFHPGYIKAIMAEGYSGTLEVVNVTNNLWGWNAVAREMVRDDQWETMVDVYVRDKFDLGLQEWFEKENPHALAQAMERMLEAARKGYWDAKPETVELLKERYREMATQFDVRSDNKRFLQYVADGLPAEAEFAQHVAEQLQPPEAAPPAEQAPSEPAQDVEGMKLEKQENEVGQVLVDYSPWIIFAALLLVLGVGAARQAKRQRMPLFRR</sequence>
<evidence type="ECO:0000313" key="4">
    <source>
        <dbReference type="EMBL" id="MFC4621460.1"/>
    </source>
</evidence>
<keyword evidence="1" id="KW-0812">Transmembrane</keyword>
<feature type="transmembrane region" description="Helical" evidence="1">
    <location>
        <begin position="1314"/>
        <end position="1335"/>
    </location>
</feature>
<dbReference type="EMBL" id="JBHSEW010000003">
    <property type="protein sequence ID" value="MFC4621460.1"/>
    <property type="molecule type" value="Genomic_DNA"/>
</dbReference>
<dbReference type="InterPro" id="IPR003672">
    <property type="entry name" value="CobN/Mg_chltase"/>
</dbReference>
<evidence type="ECO:0000256" key="2">
    <source>
        <dbReference type="SAM" id="SignalP"/>
    </source>
</evidence>
<keyword evidence="1" id="KW-0472">Membrane</keyword>
<protein>
    <submittedName>
        <fullName evidence="4">Cobaltochelatase subunit CobN</fullName>
        <ecNumber evidence="4">6.6.1.2</ecNumber>
    </submittedName>
</protein>